<evidence type="ECO:0000256" key="7">
    <source>
        <dbReference type="ARBA" id="ARBA00024298"/>
    </source>
</evidence>
<feature type="binding site" evidence="14">
    <location>
        <position position="118"/>
    </location>
    <ligand>
        <name>[4Fe-4S] cluster</name>
        <dbReference type="ChEBI" id="CHEBI:49883"/>
    </ligand>
</feature>
<reference evidence="16 17" key="1">
    <citation type="submission" date="2021-05" db="EMBL/GenBank/DDBJ databases">
        <authorList>
            <person name="Zhang Z.D."/>
            <person name="Osman G."/>
        </authorList>
    </citation>
    <scope>NUCLEOTIDE SEQUENCE [LARGE SCALE GENOMIC DNA]</scope>
    <source>
        <strain evidence="16 17">KCTC 32217</strain>
    </source>
</reference>
<evidence type="ECO:0000256" key="8">
    <source>
        <dbReference type="ARBA" id="ARBA00024327"/>
    </source>
</evidence>
<dbReference type="InterPro" id="IPR014729">
    <property type="entry name" value="Rossmann-like_a/b/a_fold"/>
</dbReference>
<organism evidence="16 17">
    <name type="scientific">Litoribacter ruber</name>
    <dbReference type="NCBI Taxonomy" id="702568"/>
    <lineage>
        <taxon>Bacteria</taxon>
        <taxon>Pseudomonadati</taxon>
        <taxon>Bacteroidota</taxon>
        <taxon>Cytophagia</taxon>
        <taxon>Cytophagales</taxon>
        <taxon>Cyclobacteriaceae</taxon>
        <taxon>Litoribacter</taxon>
    </lineage>
</organism>
<evidence type="ECO:0000256" key="5">
    <source>
        <dbReference type="ARBA" id="ARBA00023004"/>
    </source>
</evidence>
<feature type="active site" description="Nucleophile; cysteine thiosulfonate intermediate" evidence="14">
    <location>
        <position position="227"/>
    </location>
</feature>
<protein>
    <recommendedName>
        <fullName evidence="10 14">Adenosine 5'-phosphosulfate reductase</fullName>
        <shortName evidence="14">APS reductase</shortName>
        <ecNumber evidence="9 14">1.8.4.10</ecNumber>
    </recommendedName>
    <alternativeName>
        <fullName evidence="12 14">5'-adenylylsulfate reductase</fullName>
    </alternativeName>
    <alternativeName>
        <fullName evidence="11 14">Thioredoxin-dependent 5'-adenylylsulfate reductase</fullName>
    </alternativeName>
</protein>
<dbReference type="AlphaFoldDB" id="A0AAP2G3P9"/>
<dbReference type="InterPro" id="IPR004511">
    <property type="entry name" value="PAPS/APS_Rdtase"/>
</dbReference>
<evidence type="ECO:0000256" key="13">
    <source>
        <dbReference type="ARBA" id="ARBA00048441"/>
    </source>
</evidence>
<feature type="binding site" evidence="14">
    <location>
        <position position="117"/>
    </location>
    <ligand>
        <name>[4Fe-4S] cluster</name>
        <dbReference type="ChEBI" id="CHEBI:49883"/>
    </ligand>
</feature>
<dbReference type="NCBIfam" id="TIGR00434">
    <property type="entry name" value="cysH"/>
    <property type="match status" value="1"/>
</dbReference>
<dbReference type="GO" id="GO:0046872">
    <property type="term" value="F:metal ion binding"/>
    <property type="evidence" value="ECO:0007669"/>
    <property type="project" value="UniProtKB-KW"/>
</dbReference>
<keyword evidence="3 14" id="KW-0479">Metal-binding</keyword>
<dbReference type="NCBIfam" id="NF002537">
    <property type="entry name" value="PRK02090.1"/>
    <property type="match status" value="1"/>
</dbReference>
<comment type="subcellular location">
    <subcellularLocation>
        <location evidence="14">Cytoplasm</location>
    </subcellularLocation>
</comment>
<keyword evidence="2 14" id="KW-0963">Cytoplasm</keyword>
<evidence type="ECO:0000256" key="9">
    <source>
        <dbReference type="ARBA" id="ARBA00024386"/>
    </source>
</evidence>
<dbReference type="PIRSF" id="PIRSF000857">
    <property type="entry name" value="PAPS_reductase"/>
    <property type="match status" value="1"/>
</dbReference>
<dbReference type="GO" id="GO:0051539">
    <property type="term" value="F:4 iron, 4 sulfur cluster binding"/>
    <property type="evidence" value="ECO:0007669"/>
    <property type="project" value="UniProtKB-UniRule"/>
</dbReference>
<keyword evidence="5 14" id="KW-0408">Iron</keyword>
<keyword evidence="4 14" id="KW-0560">Oxidoreductase</keyword>
<gene>
    <name evidence="14" type="primary">cysH</name>
    <name evidence="16" type="ORF">KI659_06670</name>
</gene>
<accession>A0AAP2G3P9</accession>
<dbReference type="SUPFAM" id="SSF52402">
    <property type="entry name" value="Adenine nucleotide alpha hydrolases-like"/>
    <property type="match status" value="1"/>
</dbReference>
<dbReference type="InterPro" id="IPR011798">
    <property type="entry name" value="APS_reductase"/>
</dbReference>
<evidence type="ECO:0000259" key="15">
    <source>
        <dbReference type="Pfam" id="PF01507"/>
    </source>
</evidence>
<feature type="domain" description="Phosphoadenosine phosphosulphate reductase" evidence="15">
    <location>
        <begin position="32"/>
        <end position="206"/>
    </location>
</feature>
<dbReference type="GO" id="GO:0019379">
    <property type="term" value="P:sulfate assimilation, phosphoadenylyl sulfate reduction by phosphoadenylyl-sulfate reductase (thioredoxin)"/>
    <property type="evidence" value="ECO:0007669"/>
    <property type="project" value="UniProtKB-UniRule"/>
</dbReference>
<evidence type="ECO:0000256" key="6">
    <source>
        <dbReference type="ARBA" id="ARBA00023014"/>
    </source>
</evidence>
<evidence type="ECO:0000256" key="2">
    <source>
        <dbReference type="ARBA" id="ARBA00022490"/>
    </source>
</evidence>
<evidence type="ECO:0000256" key="11">
    <source>
        <dbReference type="ARBA" id="ARBA00030894"/>
    </source>
</evidence>
<dbReference type="NCBIfam" id="TIGR02055">
    <property type="entry name" value="APS_reductase"/>
    <property type="match status" value="1"/>
</dbReference>
<evidence type="ECO:0000313" key="17">
    <source>
        <dbReference type="Proteomes" id="UP001319104"/>
    </source>
</evidence>
<comment type="function">
    <text evidence="7 14">Catalyzes the formation of sulfite from adenosine 5'-phosphosulfate (APS) using thioredoxin as an electron donor.</text>
</comment>
<dbReference type="CDD" id="cd23945">
    <property type="entry name" value="PAPS_reductase"/>
    <property type="match status" value="1"/>
</dbReference>
<comment type="caution">
    <text evidence="16">The sequence shown here is derived from an EMBL/GenBank/DDBJ whole genome shotgun (WGS) entry which is preliminary data.</text>
</comment>
<keyword evidence="17" id="KW-1185">Reference proteome</keyword>
<dbReference type="GO" id="GO:0019344">
    <property type="term" value="P:cysteine biosynthetic process"/>
    <property type="evidence" value="ECO:0007669"/>
    <property type="project" value="InterPro"/>
</dbReference>
<feature type="binding site" evidence="14">
    <location>
        <position position="203"/>
    </location>
    <ligand>
        <name>[4Fe-4S] cluster</name>
        <dbReference type="ChEBI" id="CHEBI:49883"/>
    </ligand>
</feature>
<dbReference type="Gene3D" id="3.40.50.620">
    <property type="entry name" value="HUPs"/>
    <property type="match status" value="1"/>
</dbReference>
<dbReference type="GO" id="GO:0005737">
    <property type="term" value="C:cytoplasm"/>
    <property type="evidence" value="ECO:0007669"/>
    <property type="project" value="UniProtKB-SubCell"/>
</dbReference>
<comment type="cofactor">
    <cofactor evidence="14">
        <name>[4Fe-4S] cluster</name>
        <dbReference type="ChEBI" id="CHEBI:49883"/>
    </cofactor>
    <text evidence="14">Binds 1 [4Fe-4S] cluster per subunit.</text>
</comment>
<dbReference type="EMBL" id="JAHCMY010000002">
    <property type="protein sequence ID" value="MBS9523700.1"/>
    <property type="molecule type" value="Genomic_DNA"/>
</dbReference>
<dbReference type="EC" id="1.8.4.10" evidence="9 14"/>
<evidence type="ECO:0000256" key="4">
    <source>
        <dbReference type="ARBA" id="ARBA00023002"/>
    </source>
</evidence>
<evidence type="ECO:0000256" key="10">
    <source>
        <dbReference type="ARBA" id="ARBA00029514"/>
    </source>
</evidence>
<dbReference type="Proteomes" id="UP001319104">
    <property type="component" value="Unassembled WGS sequence"/>
</dbReference>
<evidence type="ECO:0000256" key="3">
    <source>
        <dbReference type="ARBA" id="ARBA00022723"/>
    </source>
</evidence>
<evidence type="ECO:0000313" key="16">
    <source>
        <dbReference type="EMBL" id="MBS9523700.1"/>
    </source>
</evidence>
<evidence type="ECO:0000256" key="12">
    <source>
        <dbReference type="ARBA" id="ARBA00032041"/>
    </source>
</evidence>
<comment type="similarity">
    <text evidence="1 14">Belongs to the PAPS reductase family. CysH subfamily.</text>
</comment>
<feature type="binding site" evidence="14">
    <location>
        <position position="200"/>
    </location>
    <ligand>
        <name>[4Fe-4S] cluster</name>
        <dbReference type="ChEBI" id="CHEBI:49883"/>
    </ligand>
</feature>
<name>A0AAP2G3P9_9BACT</name>
<sequence>MKSTVAKLNTALTSLSPGDGLREVASLFPQGVVFSTSLGQEDQVLTHLIAKGNLPIHIFTLDTGRLFPETLDLLARTEAKYGNKIQVYYPESRDLESLVAQQGINGFYASPENRKSCCYARKVAPLKRALKGQKVWVTGLRATQNQNRGQMNKIEWDESNQIIKYNPLLDWSFEEVLTFIEAHKVPYNPLHDKGFISIGCAPCTRAIGPDEDPRAGRWWWESSSKECGLHTK</sequence>
<dbReference type="Pfam" id="PF01507">
    <property type="entry name" value="PAPS_reduct"/>
    <property type="match status" value="1"/>
</dbReference>
<dbReference type="HAMAP" id="MF_00063">
    <property type="entry name" value="CysH"/>
    <property type="match status" value="1"/>
</dbReference>
<evidence type="ECO:0000256" key="1">
    <source>
        <dbReference type="ARBA" id="ARBA00009732"/>
    </source>
</evidence>
<comment type="catalytic activity">
    <reaction evidence="13 14">
        <text>[thioredoxin]-disulfide + sulfite + AMP + 2 H(+) = adenosine 5'-phosphosulfate + [thioredoxin]-dithiol</text>
        <dbReference type="Rhea" id="RHEA:21976"/>
        <dbReference type="Rhea" id="RHEA-COMP:10698"/>
        <dbReference type="Rhea" id="RHEA-COMP:10700"/>
        <dbReference type="ChEBI" id="CHEBI:15378"/>
        <dbReference type="ChEBI" id="CHEBI:17359"/>
        <dbReference type="ChEBI" id="CHEBI:29950"/>
        <dbReference type="ChEBI" id="CHEBI:50058"/>
        <dbReference type="ChEBI" id="CHEBI:58243"/>
        <dbReference type="ChEBI" id="CHEBI:456215"/>
        <dbReference type="EC" id="1.8.4.10"/>
    </reaction>
</comment>
<dbReference type="InterPro" id="IPR002500">
    <property type="entry name" value="PAPS_reduct_dom"/>
</dbReference>
<comment type="pathway">
    <text evidence="8 14">Sulfur metabolism; hydrogen sulfide biosynthesis; sulfite from sulfate.</text>
</comment>
<keyword evidence="6 14" id="KW-0411">Iron-sulfur</keyword>
<proteinExistence type="inferred from homology"/>
<dbReference type="PANTHER" id="PTHR46482:SF9">
    <property type="entry name" value="5'-ADENYLYLSULFATE REDUCTASE 1, CHLOROPLASTIC"/>
    <property type="match status" value="1"/>
</dbReference>
<dbReference type="GO" id="GO:0070814">
    <property type="term" value="P:hydrogen sulfide biosynthetic process"/>
    <property type="evidence" value="ECO:0007669"/>
    <property type="project" value="UniProtKB-UniRule"/>
</dbReference>
<dbReference type="GO" id="GO:0004604">
    <property type="term" value="F:phosphoadenylyl-sulfate reductase (thioredoxin) activity"/>
    <property type="evidence" value="ECO:0007669"/>
    <property type="project" value="UniProtKB-UniRule"/>
</dbReference>
<evidence type="ECO:0000256" key="14">
    <source>
        <dbReference type="HAMAP-Rule" id="MF_00063"/>
    </source>
</evidence>
<dbReference type="GO" id="GO:0043866">
    <property type="term" value="F:adenylyl-sulfate reductase (thioredoxin) activity"/>
    <property type="evidence" value="ECO:0007669"/>
    <property type="project" value="UniProtKB-EC"/>
</dbReference>
<dbReference type="PANTHER" id="PTHR46482">
    <property type="entry name" value="5'-ADENYLYLSULFATE REDUCTASE 3, CHLOROPLASTIC"/>
    <property type="match status" value="1"/>
</dbReference>